<dbReference type="AlphaFoldDB" id="A0A0D0E6H4"/>
<accession>A0A0D0E6H4</accession>
<proteinExistence type="predicted"/>
<dbReference type="InParanoid" id="A0A0D0E6H4"/>
<dbReference type="Proteomes" id="UP000054538">
    <property type="component" value="Unassembled WGS sequence"/>
</dbReference>
<protein>
    <submittedName>
        <fullName evidence="1">Uncharacterized protein</fullName>
    </submittedName>
</protein>
<gene>
    <name evidence="1" type="ORF">PAXRUDRAFT_825267</name>
</gene>
<organism evidence="1 2">
    <name type="scientific">Paxillus rubicundulus Ve08.2h10</name>
    <dbReference type="NCBI Taxonomy" id="930991"/>
    <lineage>
        <taxon>Eukaryota</taxon>
        <taxon>Fungi</taxon>
        <taxon>Dikarya</taxon>
        <taxon>Basidiomycota</taxon>
        <taxon>Agaricomycotina</taxon>
        <taxon>Agaricomycetes</taxon>
        <taxon>Agaricomycetidae</taxon>
        <taxon>Boletales</taxon>
        <taxon>Paxilineae</taxon>
        <taxon>Paxillaceae</taxon>
        <taxon>Paxillus</taxon>
    </lineage>
</organism>
<name>A0A0D0E6H4_9AGAM</name>
<sequence length="90" mass="9771">MEKIVTSFMVSCESECDVSDNGNVVDAHGAHYTCDSAATGLRSLSNIVNHRRPTFQRGPTGRQALDRDPVNTCDPVHLTATRELLVVQGT</sequence>
<reference evidence="2" key="2">
    <citation type="submission" date="2015-01" db="EMBL/GenBank/DDBJ databases">
        <title>Evolutionary Origins and Diversification of the Mycorrhizal Mutualists.</title>
        <authorList>
            <consortium name="DOE Joint Genome Institute"/>
            <consortium name="Mycorrhizal Genomics Consortium"/>
            <person name="Kohler A."/>
            <person name="Kuo A."/>
            <person name="Nagy L.G."/>
            <person name="Floudas D."/>
            <person name="Copeland A."/>
            <person name="Barry K.W."/>
            <person name="Cichocki N."/>
            <person name="Veneault-Fourrey C."/>
            <person name="LaButti K."/>
            <person name="Lindquist E.A."/>
            <person name="Lipzen A."/>
            <person name="Lundell T."/>
            <person name="Morin E."/>
            <person name="Murat C."/>
            <person name="Riley R."/>
            <person name="Ohm R."/>
            <person name="Sun H."/>
            <person name="Tunlid A."/>
            <person name="Henrissat B."/>
            <person name="Grigoriev I.V."/>
            <person name="Hibbett D.S."/>
            <person name="Martin F."/>
        </authorList>
    </citation>
    <scope>NUCLEOTIDE SEQUENCE [LARGE SCALE GENOMIC DNA]</scope>
    <source>
        <strain evidence="2">Ve08.2h10</strain>
    </source>
</reference>
<reference evidence="1 2" key="1">
    <citation type="submission" date="2014-04" db="EMBL/GenBank/DDBJ databases">
        <authorList>
            <consortium name="DOE Joint Genome Institute"/>
            <person name="Kuo A."/>
            <person name="Kohler A."/>
            <person name="Jargeat P."/>
            <person name="Nagy L.G."/>
            <person name="Floudas D."/>
            <person name="Copeland A."/>
            <person name="Barry K.W."/>
            <person name="Cichocki N."/>
            <person name="Veneault-Fourrey C."/>
            <person name="LaButti K."/>
            <person name="Lindquist E.A."/>
            <person name="Lipzen A."/>
            <person name="Lundell T."/>
            <person name="Morin E."/>
            <person name="Murat C."/>
            <person name="Sun H."/>
            <person name="Tunlid A."/>
            <person name="Henrissat B."/>
            <person name="Grigoriev I.V."/>
            <person name="Hibbett D.S."/>
            <person name="Martin F."/>
            <person name="Nordberg H.P."/>
            <person name="Cantor M.N."/>
            <person name="Hua S.X."/>
        </authorList>
    </citation>
    <scope>NUCLEOTIDE SEQUENCE [LARGE SCALE GENOMIC DNA]</scope>
    <source>
        <strain evidence="1 2">Ve08.2h10</strain>
    </source>
</reference>
<dbReference type="EMBL" id="KN824952">
    <property type="protein sequence ID" value="KIK97099.1"/>
    <property type="molecule type" value="Genomic_DNA"/>
</dbReference>
<keyword evidence="2" id="KW-1185">Reference proteome</keyword>
<dbReference type="HOGENOM" id="CLU_2441494_0_0_1"/>
<evidence type="ECO:0000313" key="2">
    <source>
        <dbReference type="Proteomes" id="UP000054538"/>
    </source>
</evidence>
<evidence type="ECO:0000313" key="1">
    <source>
        <dbReference type="EMBL" id="KIK97099.1"/>
    </source>
</evidence>